<dbReference type="PANTHER" id="PTHR42953">
    <property type="entry name" value="HIGH-AFFINITY ZINC UPTAKE SYSTEM PROTEIN ZNUA-RELATED"/>
    <property type="match status" value="1"/>
</dbReference>
<dbReference type="SUPFAM" id="SSF53807">
    <property type="entry name" value="Helical backbone' metal receptor"/>
    <property type="match status" value="1"/>
</dbReference>
<dbReference type="InterPro" id="IPR006129">
    <property type="entry name" value="AdhesinB"/>
</dbReference>
<gene>
    <name evidence="7" type="ORF">HMI46_01210</name>
</gene>
<organism evidence="7 8">
    <name type="scientific">Paenibacillus alvei</name>
    <name type="common">Bacillus alvei</name>
    <dbReference type="NCBI Taxonomy" id="44250"/>
    <lineage>
        <taxon>Bacteria</taxon>
        <taxon>Bacillati</taxon>
        <taxon>Bacillota</taxon>
        <taxon>Bacilli</taxon>
        <taxon>Bacillales</taxon>
        <taxon>Paenibacillaceae</taxon>
        <taxon>Paenibacillus</taxon>
    </lineage>
</organism>
<feature type="signal peptide" evidence="6">
    <location>
        <begin position="1"/>
        <end position="29"/>
    </location>
</feature>
<reference evidence="7 8" key="1">
    <citation type="submission" date="2020-05" db="EMBL/GenBank/DDBJ databases">
        <title>Whole genome sequencing and identification of novel metabolites from Paenibacillus alvei strain JR949.</title>
        <authorList>
            <person name="Rajendhran J."/>
            <person name="Sree Pranav P."/>
            <person name="Mahalakshmi B."/>
            <person name="Karthikeyan R."/>
        </authorList>
    </citation>
    <scope>NUCLEOTIDE SEQUENCE [LARGE SCALE GENOMIC DNA]</scope>
    <source>
        <strain evidence="7 8">JR949</strain>
    </source>
</reference>
<keyword evidence="2 4" id="KW-0813">Transport</keyword>
<dbReference type="Pfam" id="PF01297">
    <property type="entry name" value="ZnuA"/>
    <property type="match status" value="1"/>
</dbReference>
<dbReference type="InterPro" id="IPR006127">
    <property type="entry name" value="ZnuA-like"/>
</dbReference>
<evidence type="ECO:0000256" key="4">
    <source>
        <dbReference type="RuleBase" id="RU003512"/>
    </source>
</evidence>
<dbReference type="RefSeq" id="WP_171414427.1">
    <property type="nucleotide sequence ID" value="NZ_JABFOR010000001.1"/>
</dbReference>
<comment type="similarity">
    <text evidence="1 4">Belongs to the bacterial solute-binding protein 9 family.</text>
</comment>
<dbReference type="InterPro" id="IPR050492">
    <property type="entry name" value="Bact_metal-bind_prot9"/>
</dbReference>
<dbReference type="PROSITE" id="PS51257">
    <property type="entry name" value="PROKAR_LIPOPROTEIN"/>
    <property type="match status" value="1"/>
</dbReference>
<feature type="region of interest" description="Disordered" evidence="5">
    <location>
        <begin position="131"/>
        <end position="164"/>
    </location>
</feature>
<evidence type="ECO:0000256" key="2">
    <source>
        <dbReference type="ARBA" id="ARBA00022448"/>
    </source>
</evidence>
<evidence type="ECO:0000256" key="6">
    <source>
        <dbReference type="SAM" id="SignalP"/>
    </source>
</evidence>
<dbReference type="AlphaFoldDB" id="A0AAP7DH21"/>
<accession>A0AAP7DH21</accession>
<comment type="caution">
    <text evidence="7">The sequence shown here is derived from an EMBL/GenBank/DDBJ whole genome shotgun (WGS) entry which is preliminary data.</text>
</comment>
<evidence type="ECO:0000313" key="8">
    <source>
        <dbReference type="Proteomes" id="UP000552038"/>
    </source>
</evidence>
<proteinExistence type="inferred from homology"/>
<dbReference type="Gene3D" id="3.40.50.1980">
    <property type="entry name" value="Nitrogenase molybdenum iron protein domain"/>
    <property type="match status" value="2"/>
</dbReference>
<dbReference type="PRINTS" id="PR00690">
    <property type="entry name" value="ADHESNFAMILY"/>
</dbReference>
<evidence type="ECO:0000256" key="3">
    <source>
        <dbReference type="ARBA" id="ARBA00022729"/>
    </source>
</evidence>
<dbReference type="Proteomes" id="UP000552038">
    <property type="component" value="Unassembled WGS sequence"/>
</dbReference>
<evidence type="ECO:0000256" key="5">
    <source>
        <dbReference type="SAM" id="MobiDB-lite"/>
    </source>
</evidence>
<feature type="chain" id="PRO_5043049426" evidence="6">
    <location>
        <begin position="30"/>
        <end position="329"/>
    </location>
</feature>
<name>A0AAP7DH21_PAEAL</name>
<dbReference type="GO" id="GO:0007155">
    <property type="term" value="P:cell adhesion"/>
    <property type="evidence" value="ECO:0007669"/>
    <property type="project" value="InterPro"/>
</dbReference>
<dbReference type="GO" id="GO:0046872">
    <property type="term" value="F:metal ion binding"/>
    <property type="evidence" value="ECO:0007669"/>
    <property type="project" value="InterPro"/>
</dbReference>
<dbReference type="PANTHER" id="PTHR42953:SF3">
    <property type="entry name" value="HIGH-AFFINITY ZINC UPTAKE SYSTEM PROTEIN ZNUA"/>
    <property type="match status" value="1"/>
</dbReference>
<dbReference type="GO" id="GO:0030001">
    <property type="term" value="P:metal ion transport"/>
    <property type="evidence" value="ECO:0007669"/>
    <property type="project" value="InterPro"/>
</dbReference>
<protein>
    <submittedName>
        <fullName evidence="7">Zinc ABC transporter solute-binding protein</fullName>
    </submittedName>
</protein>
<feature type="compositionally biased region" description="Basic and acidic residues" evidence="5">
    <location>
        <begin position="132"/>
        <end position="158"/>
    </location>
</feature>
<sequence length="329" mass="36271">MKLMSKYKKLRHSLLALCGLALISAGCTQGTQSSIVEGKLNVVTSFYPIAFLTEQIGGEHVNTINLIPTGIEPHDWTPKSRDLHNASNAQLLLVNGAGFETWLDDFTKGLDSSSQVKILEVSKGIPLIEADGSEHDHHEGEGEASEHGHEHSHDHGSTDPHTWVSPKSALTMASNVKDALIQTDKAHKSEYEANYEKLRTKIKLIDKSYSDKLSSLKQREIVVSHHAFGYLCRDYGLTQHAIMGITPDAEPRAQDLVKLSKLVKEKGLKYVFFEELVSDQLANTLAGEAGVSTLVLNPLEGLTKQQAEQGDNYLTLMERNLQNLLVALQ</sequence>
<keyword evidence="3 6" id="KW-0732">Signal</keyword>
<dbReference type="InterPro" id="IPR006128">
    <property type="entry name" value="Lipoprotein_PsaA-like"/>
</dbReference>
<evidence type="ECO:0000256" key="1">
    <source>
        <dbReference type="ARBA" id="ARBA00011028"/>
    </source>
</evidence>
<dbReference type="PRINTS" id="PR00691">
    <property type="entry name" value="ADHESINB"/>
</dbReference>
<dbReference type="EMBL" id="JABFOR010000001">
    <property type="protein sequence ID" value="NOJ69174.1"/>
    <property type="molecule type" value="Genomic_DNA"/>
</dbReference>
<evidence type="ECO:0000313" key="7">
    <source>
        <dbReference type="EMBL" id="NOJ69174.1"/>
    </source>
</evidence>